<dbReference type="AlphaFoldDB" id="A0A9D4YWS5"/>
<comment type="similarity">
    <text evidence="1">Belongs to the PPC synthetase family.</text>
</comment>
<name>A0A9D4YWS5_CHLVU</name>
<sequence>LHALVRHAQAEHKIQSADGPLTLTLTKVPKMLSTIRRCWCPAAMLVSFKLETDEQLLLRKACGAVEGQGIHLVIANELHSRKDRVWLVQQAVAAQQQQAAGMAVQKVERPPHVAVIEELLVAEVVVRHQQHMRRAATAAATAAAALAGARD</sequence>
<proteinExistence type="inferred from homology"/>
<evidence type="ECO:0000256" key="1">
    <source>
        <dbReference type="ARBA" id="ARBA00005703"/>
    </source>
</evidence>
<accession>A0A9D4YWS5</accession>
<dbReference type="Gene3D" id="3.40.50.10300">
    <property type="entry name" value="CoaB-like"/>
    <property type="match status" value="1"/>
</dbReference>
<dbReference type="InterPro" id="IPR007085">
    <property type="entry name" value="DNA/pantothenate-metab_flavo_C"/>
</dbReference>
<organism evidence="3 4">
    <name type="scientific">Chlorella vulgaris</name>
    <name type="common">Green alga</name>
    <dbReference type="NCBI Taxonomy" id="3077"/>
    <lineage>
        <taxon>Eukaryota</taxon>
        <taxon>Viridiplantae</taxon>
        <taxon>Chlorophyta</taxon>
        <taxon>core chlorophytes</taxon>
        <taxon>Trebouxiophyceae</taxon>
        <taxon>Chlorellales</taxon>
        <taxon>Chlorellaceae</taxon>
        <taxon>Chlorella clade</taxon>
        <taxon>Chlorella</taxon>
    </lineage>
</organism>
<feature type="domain" description="DNA/pantothenate metabolism flavoprotein C-terminal" evidence="2">
    <location>
        <begin position="8"/>
        <end position="81"/>
    </location>
</feature>
<dbReference type="EMBL" id="SIDB01000007">
    <property type="protein sequence ID" value="KAI3430736.1"/>
    <property type="molecule type" value="Genomic_DNA"/>
</dbReference>
<reference evidence="3" key="2">
    <citation type="submission" date="2020-11" db="EMBL/GenBank/DDBJ databases">
        <authorList>
            <person name="Cecchin M."/>
            <person name="Marcolungo L."/>
            <person name="Rossato M."/>
            <person name="Girolomoni L."/>
            <person name="Cosentino E."/>
            <person name="Cuine S."/>
            <person name="Li-Beisson Y."/>
            <person name="Delledonne M."/>
            <person name="Ballottari M."/>
        </authorList>
    </citation>
    <scope>NUCLEOTIDE SEQUENCE</scope>
    <source>
        <strain evidence="3">211/11P</strain>
        <tissue evidence="3">Whole cell</tissue>
    </source>
</reference>
<evidence type="ECO:0000313" key="4">
    <source>
        <dbReference type="Proteomes" id="UP001055712"/>
    </source>
</evidence>
<reference evidence="3" key="1">
    <citation type="journal article" date="2019" name="Plant J.">
        <title>Chlorella vulgaris genome assembly and annotation reveals the molecular basis for metabolic acclimation to high light conditions.</title>
        <authorList>
            <person name="Cecchin M."/>
            <person name="Marcolungo L."/>
            <person name="Rossato M."/>
            <person name="Girolomoni L."/>
            <person name="Cosentino E."/>
            <person name="Cuine S."/>
            <person name="Li-Beisson Y."/>
            <person name="Delledonne M."/>
            <person name="Ballottari M."/>
        </authorList>
    </citation>
    <scope>NUCLEOTIDE SEQUENCE</scope>
    <source>
        <strain evidence="3">211/11P</strain>
    </source>
</reference>
<dbReference type="Proteomes" id="UP001055712">
    <property type="component" value="Unassembled WGS sequence"/>
</dbReference>
<keyword evidence="4" id="KW-1185">Reference proteome</keyword>
<dbReference type="GO" id="GO:0003824">
    <property type="term" value="F:catalytic activity"/>
    <property type="evidence" value="ECO:0007669"/>
    <property type="project" value="UniProtKB-ARBA"/>
</dbReference>
<dbReference type="OrthoDB" id="70224at2759"/>
<feature type="non-terminal residue" evidence="3">
    <location>
        <position position="151"/>
    </location>
</feature>
<evidence type="ECO:0000259" key="2">
    <source>
        <dbReference type="Pfam" id="PF04127"/>
    </source>
</evidence>
<dbReference type="Pfam" id="PF04127">
    <property type="entry name" value="DFP"/>
    <property type="match status" value="1"/>
</dbReference>
<dbReference type="GO" id="GO:0015937">
    <property type="term" value="P:coenzyme A biosynthetic process"/>
    <property type="evidence" value="ECO:0007669"/>
    <property type="project" value="UniProtKB-ARBA"/>
</dbReference>
<protein>
    <recommendedName>
        <fullName evidence="2">DNA/pantothenate metabolism flavoprotein C-terminal domain-containing protein</fullName>
    </recommendedName>
</protein>
<dbReference type="SUPFAM" id="SSF102645">
    <property type="entry name" value="CoaB-like"/>
    <property type="match status" value="1"/>
</dbReference>
<gene>
    <name evidence="3" type="ORF">D9Q98_009149</name>
</gene>
<dbReference type="InterPro" id="IPR035929">
    <property type="entry name" value="CoaB-like_sf"/>
</dbReference>
<evidence type="ECO:0000313" key="3">
    <source>
        <dbReference type="EMBL" id="KAI3430736.1"/>
    </source>
</evidence>
<comment type="caution">
    <text evidence="3">The sequence shown here is derived from an EMBL/GenBank/DDBJ whole genome shotgun (WGS) entry which is preliminary data.</text>
</comment>